<accession>A0A0V1JT02</accession>
<gene>
    <name evidence="2" type="ORF">T4C_13268</name>
</gene>
<evidence type="ECO:0000256" key="1">
    <source>
        <dbReference type="SAM" id="Phobius"/>
    </source>
</evidence>
<feature type="transmembrane region" description="Helical" evidence="1">
    <location>
        <begin position="233"/>
        <end position="253"/>
    </location>
</feature>
<keyword evidence="1" id="KW-1133">Transmembrane helix</keyword>
<organism evidence="2 3">
    <name type="scientific">Trichinella pseudospiralis</name>
    <name type="common">Parasitic roundworm</name>
    <dbReference type="NCBI Taxonomy" id="6337"/>
    <lineage>
        <taxon>Eukaryota</taxon>
        <taxon>Metazoa</taxon>
        <taxon>Ecdysozoa</taxon>
        <taxon>Nematoda</taxon>
        <taxon>Enoplea</taxon>
        <taxon>Dorylaimia</taxon>
        <taxon>Trichinellida</taxon>
        <taxon>Trichinellidae</taxon>
        <taxon>Trichinella</taxon>
    </lineage>
</organism>
<protein>
    <submittedName>
        <fullName evidence="2">Uncharacterized protein</fullName>
    </submittedName>
</protein>
<reference evidence="2 3" key="1">
    <citation type="submission" date="2015-01" db="EMBL/GenBank/DDBJ databases">
        <title>Evolution of Trichinella species and genotypes.</title>
        <authorList>
            <person name="Korhonen P.K."/>
            <person name="Edoardo P."/>
            <person name="Giuseppe L.R."/>
            <person name="Gasser R.B."/>
        </authorList>
    </citation>
    <scope>NUCLEOTIDE SEQUENCE [LARGE SCALE GENOMIC DNA]</scope>
    <source>
        <strain evidence="2">ISS176</strain>
    </source>
</reference>
<keyword evidence="1" id="KW-0472">Membrane</keyword>
<evidence type="ECO:0000313" key="3">
    <source>
        <dbReference type="Proteomes" id="UP000054826"/>
    </source>
</evidence>
<dbReference type="EMBL" id="JYDV01000050">
    <property type="protein sequence ID" value="KRZ38082.1"/>
    <property type="molecule type" value="Genomic_DNA"/>
</dbReference>
<keyword evidence="1" id="KW-0812">Transmembrane</keyword>
<proteinExistence type="predicted"/>
<dbReference type="AlphaFoldDB" id="A0A0V1JT02"/>
<comment type="caution">
    <text evidence="2">The sequence shown here is derived from an EMBL/GenBank/DDBJ whole genome shotgun (WGS) entry which is preliminary data.</text>
</comment>
<sequence>MTIGNGDVRLFVFNCWLFASDLLETKSILLAPQLAISFQFAQFRDFSENLISQKMSEFIVDTTSEELGDLCYVFQLSSLISTNHFGKQNIKNPNLTRFNISFLKNTKPLASIMQISVVYKSFPWWHLLFIQRVTGLPNNFILIGGGDVRFFVFHGCRPLWRRPLVRIPLLVDLLLSALKGSEQEKIFNHQLRKLTSTSINRLLWVLFIIFDFFKLQIHLHLEKREYKIYMNPVMASVLIWLKIFSAYYVNLAFRFNAHKQD</sequence>
<feature type="transmembrane region" description="Helical" evidence="1">
    <location>
        <begin position="202"/>
        <end position="221"/>
    </location>
</feature>
<dbReference type="Proteomes" id="UP000054826">
    <property type="component" value="Unassembled WGS sequence"/>
</dbReference>
<name>A0A0V1JT02_TRIPS</name>
<evidence type="ECO:0000313" key="2">
    <source>
        <dbReference type="EMBL" id="KRZ38082.1"/>
    </source>
</evidence>